<evidence type="ECO:0000256" key="3">
    <source>
        <dbReference type="ARBA" id="ARBA00022692"/>
    </source>
</evidence>
<dbReference type="InterPro" id="IPR011701">
    <property type="entry name" value="MFS"/>
</dbReference>
<dbReference type="InterPro" id="IPR036259">
    <property type="entry name" value="MFS_trans_sf"/>
</dbReference>
<dbReference type="PANTHER" id="PTHR23502:SF51">
    <property type="entry name" value="QUINIDINE RESISTANCE PROTEIN 1-RELATED"/>
    <property type="match status" value="1"/>
</dbReference>
<dbReference type="InterPro" id="IPR020846">
    <property type="entry name" value="MFS_dom"/>
</dbReference>
<evidence type="ECO:0000256" key="1">
    <source>
        <dbReference type="ARBA" id="ARBA00004141"/>
    </source>
</evidence>
<feature type="transmembrane region" description="Helical" evidence="8">
    <location>
        <begin position="179"/>
        <end position="202"/>
    </location>
</feature>
<dbReference type="GO" id="GO:0140115">
    <property type="term" value="P:export across plasma membrane"/>
    <property type="evidence" value="ECO:0007669"/>
    <property type="project" value="UniProtKB-ARBA"/>
</dbReference>
<dbReference type="GO" id="GO:0015137">
    <property type="term" value="F:citrate transmembrane transporter activity"/>
    <property type="evidence" value="ECO:0007669"/>
    <property type="project" value="UniProtKB-ARBA"/>
</dbReference>
<dbReference type="Proteomes" id="UP000250266">
    <property type="component" value="Unassembled WGS sequence"/>
</dbReference>
<evidence type="ECO:0000256" key="5">
    <source>
        <dbReference type="ARBA" id="ARBA00023136"/>
    </source>
</evidence>
<dbReference type="EMBL" id="KV744864">
    <property type="protein sequence ID" value="OCK83327.1"/>
    <property type="molecule type" value="Genomic_DNA"/>
</dbReference>
<name>A0A8E2JIA5_9PEZI</name>
<dbReference type="PROSITE" id="PS50850">
    <property type="entry name" value="MFS"/>
    <property type="match status" value="1"/>
</dbReference>
<dbReference type="SUPFAM" id="SSF103473">
    <property type="entry name" value="MFS general substrate transporter"/>
    <property type="match status" value="1"/>
</dbReference>
<dbReference type="Gene3D" id="1.20.1250.20">
    <property type="entry name" value="MFS general substrate transporter like domains"/>
    <property type="match status" value="1"/>
</dbReference>
<feature type="transmembrane region" description="Helical" evidence="8">
    <location>
        <begin position="470"/>
        <end position="492"/>
    </location>
</feature>
<dbReference type="FunFam" id="1.20.1250.20:FF:000172">
    <property type="entry name" value="MFS multidrug resistance transporter"/>
    <property type="match status" value="1"/>
</dbReference>
<evidence type="ECO:0000256" key="2">
    <source>
        <dbReference type="ARBA" id="ARBA00022448"/>
    </source>
</evidence>
<keyword evidence="6" id="KW-0325">Glycoprotein</keyword>
<accession>A0A8E2JIA5</accession>
<feature type="transmembrane region" description="Helical" evidence="8">
    <location>
        <begin position="289"/>
        <end position="310"/>
    </location>
</feature>
<keyword evidence="2" id="KW-0813">Transport</keyword>
<keyword evidence="5 8" id="KW-0472">Membrane</keyword>
<feature type="transmembrane region" description="Helical" evidence="8">
    <location>
        <begin position="209"/>
        <end position="229"/>
    </location>
</feature>
<comment type="subcellular location">
    <subcellularLocation>
        <location evidence="1">Membrane</location>
        <topology evidence="1">Multi-pass membrane protein</topology>
    </subcellularLocation>
</comment>
<feature type="transmembrane region" description="Helical" evidence="8">
    <location>
        <begin position="444"/>
        <end position="464"/>
    </location>
</feature>
<feature type="domain" description="Major facilitator superfamily (MFS) profile" evidence="9">
    <location>
        <begin position="55"/>
        <end position="496"/>
    </location>
</feature>
<feature type="transmembrane region" description="Helical" evidence="8">
    <location>
        <begin position="405"/>
        <end position="432"/>
    </location>
</feature>
<evidence type="ECO:0000259" key="9">
    <source>
        <dbReference type="PROSITE" id="PS50850"/>
    </source>
</evidence>
<sequence>MEQHQEDVLTALNIDPASALPEDSSEECRPPNNAPSAHAESAPYCTLPEHVKVAVILTASFASIISPFSTSIYYPAVTALSKDLGVSVSLINLTISTYQIFQGIAPSVTAAFSETYGRRPAYMLCFVVYSGANLGLALQNEYAALLVLRCVQSSGSSGTQALGSAIVADMATRAERGKYTAYATIGSTLGPAMGPVIGGLLSHFLGWRAIFWFLLILCGVLALLMVAVFPETSRSIVGNGSVKPPKWNRSLYQAVRNDSAPEDVHTLQKRKRSINPFTALCLLGNKENFILAAYTGILYAGYAAVSSILASQLARRYGLNEVQSGLCYIPLGSGALTSRWTMSLWIDWNFKREAAKQGFSITKNKQQDISQFNIEVARLALSIYVILGCCCCIVAYGWVMEYQAPLAAVLVVLFFTGNILTSSMIPMATLLLDINAHSPASASAAVNLVRMLLSAGLIAVYTPLINAIGIGWTSTMTAGIYVAFAPCLWIVYRHGHHWRMEEEKKQKNDRENNSSKRES</sequence>
<protein>
    <submittedName>
        <fullName evidence="10">MFS general substrate transporter</fullName>
    </submittedName>
</protein>
<keyword evidence="4 8" id="KW-1133">Transmembrane helix</keyword>
<evidence type="ECO:0000256" key="8">
    <source>
        <dbReference type="SAM" id="Phobius"/>
    </source>
</evidence>
<dbReference type="AlphaFoldDB" id="A0A8E2JIA5"/>
<dbReference type="PANTHER" id="PTHR23502">
    <property type="entry name" value="MAJOR FACILITATOR SUPERFAMILY"/>
    <property type="match status" value="1"/>
</dbReference>
<evidence type="ECO:0000256" key="6">
    <source>
        <dbReference type="ARBA" id="ARBA00023180"/>
    </source>
</evidence>
<dbReference type="FunFam" id="1.20.1720.10:FF:000009">
    <property type="entry name" value="MFS multidrug transporter"/>
    <property type="match status" value="1"/>
</dbReference>
<reference evidence="10 11" key="1">
    <citation type="journal article" date="2016" name="Nat. Commun.">
        <title>Ectomycorrhizal ecology is imprinted in the genome of the dominant symbiotic fungus Cenococcum geophilum.</title>
        <authorList>
            <consortium name="DOE Joint Genome Institute"/>
            <person name="Peter M."/>
            <person name="Kohler A."/>
            <person name="Ohm R.A."/>
            <person name="Kuo A."/>
            <person name="Krutzmann J."/>
            <person name="Morin E."/>
            <person name="Arend M."/>
            <person name="Barry K.W."/>
            <person name="Binder M."/>
            <person name="Choi C."/>
            <person name="Clum A."/>
            <person name="Copeland A."/>
            <person name="Grisel N."/>
            <person name="Haridas S."/>
            <person name="Kipfer T."/>
            <person name="LaButti K."/>
            <person name="Lindquist E."/>
            <person name="Lipzen A."/>
            <person name="Maire R."/>
            <person name="Meier B."/>
            <person name="Mihaltcheva S."/>
            <person name="Molinier V."/>
            <person name="Murat C."/>
            <person name="Poggeler S."/>
            <person name="Quandt C.A."/>
            <person name="Sperisen C."/>
            <person name="Tritt A."/>
            <person name="Tisserant E."/>
            <person name="Crous P.W."/>
            <person name="Henrissat B."/>
            <person name="Nehls U."/>
            <person name="Egli S."/>
            <person name="Spatafora J.W."/>
            <person name="Grigoriev I.V."/>
            <person name="Martin F.M."/>
        </authorList>
    </citation>
    <scope>NUCLEOTIDE SEQUENCE [LARGE SCALE GENOMIC DNA]</scope>
    <source>
        <strain evidence="10 11">CBS 459.81</strain>
    </source>
</reference>
<organism evidence="10 11">
    <name type="scientific">Lepidopterella palustris CBS 459.81</name>
    <dbReference type="NCBI Taxonomy" id="1314670"/>
    <lineage>
        <taxon>Eukaryota</taxon>
        <taxon>Fungi</taxon>
        <taxon>Dikarya</taxon>
        <taxon>Ascomycota</taxon>
        <taxon>Pezizomycotina</taxon>
        <taxon>Dothideomycetes</taxon>
        <taxon>Pleosporomycetidae</taxon>
        <taxon>Mytilinidiales</taxon>
        <taxon>Argynnaceae</taxon>
        <taxon>Lepidopterella</taxon>
    </lineage>
</organism>
<evidence type="ECO:0000256" key="4">
    <source>
        <dbReference type="ARBA" id="ARBA00022989"/>
    </source>
</evidence>
<feature type="transmembrane region" description="Helical" evidence="8">
    <location>
        <begin position="379"/>
        <end position="399"/>
    </location>
</feature>
<evidence type="ECO:0000313" key="11">
    <source>
        <dbReference type="Proteomes" id="UP000250266"/>
    </source>
</evidence>
<evidence type="ECO:0000313" key="10">
    <source>
        <dbReference type="EMBL" id="OCK83327.1"/>
    </source>
</evidence>
<keyword evidence="3 8" id="KW-0812">Transmembrane</keyword>
<proteinExistence type="predicted"/>
<keyword evidence="11" id="KW-1185">Reference proteome</keyword>
<dbReference type="GO" id="GO:0005886">
    <property type="term" value="C:plasma membrane"/>
    <property type="evidence" value="ECO:0007669"/>
    <property type="project" value="TreeGrafter"/>
</dbReference>
<comment type="function">
    <text evidence="7">MFS-type transporter; part of the gene cluster that mediates the biosynthesis of squalestatin S1 (SQS1, also known as zaragozic acid A), a heavily oxidized fungal polyketide that offers potent cholesterol lowering activity by targeting squalene synthase (SS).</text>
</comment>
<feature type="transmembrane region" description="Helical" evidence="8">
    <location>
        <begin position="121"/>
        <end position="138"/>
    </location>
</feature>
<dbReference type="Pfam" id="PF07690">
    <property type="entry name" value="MFS_1"/>
    <property type="match status" value="1"/>
</dbReference>
<gene>
    <name evidence="10" type="ORF">K432DRAFT_291306</name>
</gene>
<dbReference type="OrthoDB" id="2441642at2759"/>
<evidence type="ECO:0000256" key="7">
    <source>
        <dbReference type="ARBA" id="ARBA00056296"/>
    </source>
</evidence>